<keyword evidence="3 5" id="KW-0964">Secreted</keyword>
<comment type="domain">
    <text evidence="5">The RxLR-dEER motif acts to carry the protein into the host cell cytoplasm through binding to cell surface phosphatidylinositol-3-phosphate.</text>
</comment>
<evidence type="ECO:0000256" key="1">
    <source>
        <dbReference type="ARBA" id="ARBA00004613"/>
    </source>
</evidence>
<name>G5AFX7_PHYSP</name>
<evidence type="ECO:0000313" key="8">
    <source>
        <dbReference type="Proteomes" id="UP000002640"/>
    </source>
</evidence>
<evidence type="ECO:0000256" key="2">
    <source>
        <dbReference type="ARBA" id="ARBA00010400"/>
    </source>
</evidence>
<sequence length="111" mass="12444">MRRSVGSHGGSESDGAKSTTDEGDVNKRNFLRRHTAITPGNEGDGEERAGQGLINKFLGRHDFDMAKLSKMMGDEAFKLKTFKNWDSHKQPIGNDCTWTTTRTSRSYCWST</sequence>
<keyword evidence="4" id="KW-0732">Signal</keyword>
<protein>
    <recommendedName>
        <fullName evidence="5">RxLR effector protein</fullName>
    </recommendedName>
</protein>
<keyword evidence="8" id="KW-1185">Reference proteome</keyword>
<dbReference type="Proteomes" id="UP000002640">
    <property type="component" value="Unassembled WGS sequence"/>
</dbReference>
<evidence type="ECO:0000256" key="6">
    <source>
        <dbReference type="SAM" id="MobiDB-lite"/>
    </source>
</evidence>
<dbReference type="KEGG" id="psoj:PHYSODRAFT_289234"/>
<accession>G5AFX7</accession>
<comment type="similarity">
    <text evidence="2 5">Belongs to the RxLR effector family.</text>
</comment>
<comment type="function">
    <text evidence="5">Effector that suppresses plant defense responses during pathogen infection.</text>
</comment>
<dbReference type="InterPro" id="IPR031825">
    <property type="entry name" value="RXLR"/>
</dbReference>
<dbReference type="GO" id="GO:0005576">
    <property type="term" value="C:extracellular region"/>
    <property type="evidence" value="ECO:0007669"/>
    <property type="project" value="UniProtKB-SubCell"/>
</dbReference>
<reference evidence="7 8" key="1">
    <citation type="journal article" date="2006" name="Science">
        <title>Phytophthora genome sequences uncover evolutionary origins and mechanisms of pathogenesis.</title>
        <authorList>
            <person name="Tyler B.M."/>
            <person name="Tripathy S."/>
            <person name="Zhang X."/>
            <person name="Dehal P."/>
            <person name="Jiang R.H."/>
            <person name="Aerts A."/>
            <person name="Arredondo F.D."/>
            <person name="Baxter L."/>
            <person name="Bensasson D."/>
            <person name="Beynon J.L."/>
            <person name="Chapman J."/>
            <person name="Damasceno C.M."/>
            <person name="Dorrance A.E."/>
            <person name="Dou D."/>
            <person name="Dickerman A.W."/>
            <person name="Dubchak I.L."/>
            <person name="Garbelotto M."/>
            <person name="Gijzen M."/>
            <person name="Gordon S.G."/>
            <person name="Govers F."/>
            <person name="Grunwald N.J."/>
            <person name="Huang W."/>
            <person name="Ivors K.L."/>
            <person name="Jones R.W."/>
            <person name="Kamoun S."/>
            <person name="Krampis K."/>
            <person name="Lamour K.H."/>
            <person name="Lee M.K."/>
            <person name="McDonald W.H."/>
            <person name="Medina M."/>
            <person name="Meijer H.J."/>
            <person name="Nordberg E.K."/>
            <person name="Maclean D.J."/>
            <person name="Ospina-Giraldo M.D."/>
            <person name="Morris P.F."/>
            <person name="Phuntumart V."/>
            <person name="Putnam N.H."/>
            <person name="Rash S."/>
            <person name="Rose J.K."/>
            <person name="Sakihama Y."/>
            <person name="Salamov A.A."/>
            <person name="Savidor A."/>
            <person name="Scheuring C.F."/>
            <person name="Smith B.M."/>
            <person name="Sobral B.W."/>
            <person name="Terry A."/>
            <person name="Torto-Alalibo T.A."/>
            <person name="Win J."/>
            <person name="Xu Z."/>
            <person name="Zhang H."/>
            <person name="Grigoriev I.V."/>
            <person name="Rokhsar D.S."/>
            <person name="Boore J.L."/>
        </authorList>
    </citation>
    <scope>NUCLEOTIDE SEQUENCE [LARGE SCALE GENOMIC DNA]</scope>
    <source>
        <strain evidence="7 8">P6497</strain>
    </source>
</reference>
<evidence type="ECO:0000313" key="7">
    <source>
        <dbReference type="EMBL" id="EGZ05493.1"/>
    </source>
</evidence>
<dbReference type="RefSeq" id="XP_009539024.1">
    <property type="nucleotide sequence ID" value="XM_009540729.1"/>
</dbReference>
<evidence type="ECO:0000256" key="4">
    <source>
        <dbReference type="ARBA" id="ARBA00022729"/>
    </source>
</evidence>
<evidence type="ECO:0000256" key="3">
    <source>
        <dbReference type="ARBA" id="ARBA00022525"/>
    </source>
</evidence>
<dbReference type="InParanoid" id="G5AFX7"/>
<dbReference type="Pfam" id="PF16810">
    <property type="entry name" value="RXLR"/>
    <property type="match status" value="1"/>
</dbReference>
<dbReference type="GeneID" id="20640840"/>
<evidence type="ECO:0000256" key="5">
    <source>
        <dbReference type="RuleBase" id="RU367124"/>
    </source>
</evidence>
<proteinExistence type="inferred from homology"/>
<dbReference type="EMBL" id="JH159166">
    <property type="protein sequence ID" value="EGZ05493.1"/>
    <property type="molecule type" value="Genomic_DNA"/>
</dbReference>
<dbReference type="AlphaFoldDB" id="G5AFX7"/>
<comment type="subcellular location">
    <subcellularLocation>
        <location evidence="1 5">Secreted</location>
    </subcellularLocation>
</comment>
<feature type="region of interest" description="Disordered" evidence="6">
    <location>
        <begin position="1"/>
        <end position="49"/>
    </location>
</feature>
<gene>
    <name evidence="7" type="ORF">PHYSODRAFT_289234</name>
</gene>
<organism evidence="7 8">
    <name type="scientific">Phytophthora sojae (strain P6497)</name>
    <name type="common">Soybean stem and root rot agent</name>
    <name type="synonym">Phytophthora megasperma f. sp. glycines</name>
    <dbReference type="NCBI Taxonomy" id="1094619"/>
    <lineage>
        <taxon>Eukaryota</taxon>
        <taxon>Sar</taxon>
        <taxon>Stramenopiles</taxon>
        <taxon>Oomycota</taxon>
        <taxon>Peronosporomycetes</taxon>
        <taxon>Peronosporales</taxon>
        <taxon>Peronosporaceae</taxon>
        <taxon>Phytophthora</taxon>
    </lineage>
</organism>